<reference evidence="3 4" key="1">
    <citation type="submission" date="2020-08" db="EMBL/GenBank/DDBJ databases">
        <title>Bridging the membrane lipid divide: bacteria of the FCB group superphylum have the potential to synthesize archaeal ether lipids.</title>
        <authorList>
            <person name="Villanueva L."/>
            <person name="Von Meijenfeldt F.A.B."/>
            <person name="Westbye A.B."/>
            <person name="Yadav S."/>
            <person name="Hopmans E.C."/>
            <person name="Dutilh B.E."/>
            <person name="Sinninghe Damste J.S."/>
        </authorList>
    </citation>
    <scope>NUCLEOTIDE SEQUENCE [LARGE SCALE GENOMIC DNA]</scope>
    <source>
        <strain evidence="3">NIOZ-UU100</strain>
    </source>
</reference>
<dbReference type="InterPro" id="IPR016092">
    <property type="entry name" value="ATAP"/>
</dbReference>
<dbReference type="Pfam" id="PF01521">
    <property type="entry name" value="Fe-S_biosyn"/>
    <property type="match status" value="1"/>
</dbReference>
<dbReference type="PANTHER" id="PTHR10072:SF41">
    <property type="entry name" value="IRON-SULFUR CLUSTER ASSEMBLY 1 HOMOLOG, MITOCHONDRIAL"/>
    <property type="match status" value="1"/>
</dbReference>
<evidence type="ECO:0000259" key="2">
    <source>
        <dbReference type="Pfam" id="PF01521"/>
    </source>
</evidence>
<dbReference type="InterPro" id="IPR000361">
    <property type="entry name" value="ATAP_core_dom"/>
</dbReference>
<comment type="similarity">
    <text evidence="1">Belongs to the HesB/IscA family.</text>
</comment>
<dbReference type="GO" id="GO:0051537">
    <property type="term" value="F:2 iron, 2 sulfur cluster binding"/>
    <property type="evidence" value="ECO:0007669"/>
    <property type="project" value="TreeGrafter"/>
</dbReference>
<gene>
    <name evidence="3" type="ORF">H8D24_02965</name>
</gene>
<evidence type="ECO:0000256" key="1">
    <source>
        <dbReference type="ARBA" id="ARBA00006718"/>
    </source>
</evidence>
<dbReference type="EMBL" id="JACNFK010000022">
    <property type="protein sequence ID" value="MBC8519353.1"/>
    <property type="molecule type" value="Genomic_DNA"/>
</dbReference>
<dbReference type="PANTHER" id="PTHR10072">
    <property type="entry name" value="IRON-SULFUR CLUSTER ASSEMBLY PROTEIN"/>
    <property type="match status" value="1"/>
</dbReference>
<dbReference type="NCBIfam" id="TIGR00049">
    <property type="entry name" value="iron-sulfur cluster assembly accessory protein"/>
    <property type="match status" value="1"/>
</dbReference>
<accession>A0A8J6NYW5</accession>
<evidence type="ECO:0000313" key="3">
    <source>
        <dbReference type="EMBL" id="MBC8519353.1"/>
    </source>
</evidence>
<dbReference type="SUPFAM" id="SSF89360">
    <property type="entry name" value="HesB-like domain"/>
    <property type="match status" value="1"/>
</dbReference>
<name>A0A8J6NYW5_9GAMM</name>
<dbReference type="GO" id="GO:0005737">
    <property type="term" value="C:cytoplasm"/>
    <property type="evidence" value="ECO:0007669"/>
    <property type="project" value="TreeGrafter"/>
</dbReference>
<evidence type="ECO:0000313" key="4">
    <source>
        <dbReference type="Proteomes" id="UP000654401"/>
    </source>
</evidence>
<feature type="domain" description="Core" evidence="2">
    <location>
        <begin position="9"/>
        <end position="109"/>
    </location>
</feature>
<dbReference type="InterPro" id="IPR050322">
    <property type="entry name" value="Fe-S_cluster_asmbl/transfer"/>
</dbReference>
<dbReference type="GO" id="GO:0016226">
    <property type="term" value="P:iron-sulfur cluster assembly"/>
    <property type="evidence" value="ECO:0007669"/>
    <property type="project" value="InterPro"/>
</dbReference>
<dbReference type="Gene3D" id="2.60.300.12">
    <property type="entry name" value="HesB-like domain"/>
    <property type="match status" value="1"/>
</dbReference>
<organism evidence="3 4">
    <name type="scientific">Candidatus Thiopontia autotrophica</name>
    <dbReference type="NCBI Taxonomy" id="2841688"/>
    <lineage>
        <taxon>Bacteria</taxon>
        <taxon>Pseudomonadati</taxon>
        <taxon>Pseudomonadota</taxon>
        <taxon>Gammaproteobacteria</taxon>
        <taxon>Candidatus Thiopontia</taxon>
    </lineage>
</organism>
<protein>
    <submittedName>
        <fullName evidence="3">Iron-sulfur cluster assembly accessory protein</fullName>
    </submittedName>
</protein>
<dbReference type="Proteomes" id="UP000654401">
    <property type="component" value="Unassembled WGS sequence"/>
</dbReference>
<dbReference type="InterPro" id="IPR035903">
    <property type="entry name" value="HesB-like_dom_sf"/>
</dbReference>
<sequence>MAVAVSDEFKISSDAEQQLAALLKSEDNDEIKGVRIYVAGSGCSGTQWGMTFADSVGDEDAVLESDALNIYVDPQCLATLDGVEIDYVNGPQGPSFVFNNTKAPADSGCGTCGSAGGGCS</sequence>
<proteinExistence type="inferred from homology"/>
<dbReference type="AlphaFoldDB" id="A0A8J6NYW5"/>
<comment type="caution">
    <text evidence="3">The sequence shown here is derived from an EMBL/GenBank/DDBJ whole genome shotgun (WGS) entry which is preliminary data.</text>
</comment>